<keyword evidence="2" id="KW-1185">Reference proteome</keyword>
<protein>
    <submittedName>
        <fullName evidence="1">Uncharacterized protein</fullName>
    </submittedName>
</protein>
<dbReference type="EMBL" id="CP016033">
    <property type="protein sequence ID" value="ANK14199.1"/>
    <property type="molecule type" value="Genomic_DNA"/>
</dbReference>
<name>A0A192D8V7_9SPHN</name>
<dbReference type="Proteomes" id="UP000078263">
    <property type="component" value="Chromosome"/>
</dbReference>
<dbReference type="KEGG" id="pns:A9D12_07985"/>
<accession>A0A192D8V7</accession>
<gene>
    <name evidence="1" type="ORF">A9D12_07985</name>
</gene>
<evidence type="ECO:0000313" key="2">
    <source>
        <dbReference type="Proteomes" id="UP000078263"/>
    </source>
</evidence>
<evidence type="ECO:0000313" key="1">
    <source>
        <dbReference type="EMBL" id="ANK14199.1"/>
    </source>
</evidence>
<sequence length="96" mass="10469">MLGTGAFLTLFYTFCGLYTVQPIGALPEGATAIVWRESGEPFFNSADALCLERTGGVSLMCRGMSMAQAPTDRSILRLPYLHFAYTMSTGGQEFEK</sequence>
<dbReference type="AlphaFoldDB" id="A0A192D8V7"/>
<dbReference type="STRING" id="1112.A9D12_07985"/>
<organism evidence="1 2">
    <name type="scientific">Erythrobacter neustonensis</name>
    <dbReference type="NCBI Taxonomy" id="1112"/>
    <lineage>
        <taxon>Bacteria</taxon>
        <taxon>Pseudomonadati</taxon>
        <taxon>Pseudomonadota</taxon>
        <taxon>Alphaproteobacteria</taxon>
        <taxon>Sphingomonadales</taxon>
        <taxon>Erythrobacteraceae</taxon>
        <taxon>Erythrobacter/Porphyrobacter group</taxon>
        <taxon>Erythrobacter</taxon>
    </lineage>
</organism>
<proteinExistence type="predicted"/>
<reference evidence="1 2" key="1">
    <citation type="submission" date="2016-05" db="EMBL/GenBank/DDBJ databases">
        <title>Compelete Genome Sequence of Bacteriochlorophyll-Synthesizing Bacterium Porphyrobacter neustonensis DSM 9434.</title>
        <authorList>
            <person name="Shi X.-L."/>
            <person name="Wu Y.-H."/>
            <person name="Cheng H."/>
            <person name="Xu L."/>
            <person name="Zhang X.-Q."/>
            <person name="Wang C.-S."/>
            <person name="Xu X.-W."/>
        </authorList>
    </citation>
    <scope>NUCLEOTIDE SEQUENCE [LARGE SCALE GENOMIC DNA]</scope>
    <source>
        <strain evidence="1 2">DSM 9434</strain>
    </source>
</reference>